<dbReference type="GO" id="GO:0005975">
    <property type="term" value="P:carbohydrate metabolic process"/>
    <property type="evidence" value="ECO:0007669"/>
    <property type="project" value="InterPro"/>
</dbReference>
<evidence type="ECO:0000256" key="3">
    <source>
        <dbReference type="ARBA" id="ARBA00012741"/>
    </source>
</evidence>
<keyword evidence="7" id="KW-0326">Glycosidase</keyword>
<comment type="similarity">
    <text evidence="2">Belongs to the glycosyl hydrolase 13 family.</text>
</comment>
<evidence type="ECO:0000256" key="9">
    <source>
        <dbReference type="SAM" id="Phobius"/>
    </source>
</evidence>
<dbReference type="SUPFAM" id="SSF51011">
    <property type="entry name" value="Glycosyl hydrolase domain"/>
    <property type="match status" value="2"/>
</dbReference>
<keyword evidence="9" id="KW-0472">Membrane</keyword>
<keyword evidence="9" id="KW-1133">Transmembrane helix</keyword>
<evidence type="ECO:0000256" key="4">
    <source>
        <dbReference type="ARBA" id="ARBA00022729"/>
    </source>
</evidence>
<dbReference type="EC" id="3.2.1.20" evidence="3"/>
<feature type="domain" description="Glycosyl hydrolase family 13 catalytic" evidence="10">
    <location>
        <begin position="2432"/>
        <end position="2829"/>
    </location>
</feature>
<feature type="transmembrane region" description="Helical" evidence="9">
    <location>
        <begin position="2338"/>
        <end position="2357"/>
    </location>
</feature>
<feature type="domain" description="Glycosyl hydrolase family 13 catalytic" evidence="10">
    <location>
        <begin position="1770"/>
        <end position="2187"/>
    </location>
</feature>
<dbReference type="FunFam" id="3.90.400.10:FF:000001">
    <property type="entry name" value="Maltase A3, isoform A"/>
    <property type="match status" value="5"/>
</dbReference>
<keyword evidence="12" id="KW-1185">Reference proteome</keyword>
<keyword evidence="4" id="KW-0732">Signal</keyword>
<dbReference type="SUPFAM" id="SSF51445">
    <property type="entry name" value="(Trans)glycosidases"/>
    <property type="match status" value="5"/>
</dbReference>
<dbReference type="STRING" id="568069.A0A1J1IM53"/>
<evidence type="ECO:0000313" key="12">
    <source>
        <dbReference type="Proteomes" id="UP000183832"/>
    </source>
</evidence>
<feature type="domain" description="Glycosyl hydrolase family 13 catalytic" evidence="10">
    <location>
        <begin position="583"/>
        <end position="979"/>
    </location>
</feature>
<keyword evidence="6" id="KW-0325">Glycoprotein</keyword>
<proteinExistence type="inferred from homology"/>
<dbReference type="Proteomes" id="UP000183832">
    <property type="component" value="Unassembled WGS sequence"/>
</dbReference>
<dbReference type="InterPro" id="IPR013780">
    <property type="entry name" value="Glyco_hydro_b"/>
</dbReference>
<evidence type="ECO:0000259" key="10">
    <source>
        <dbReference type="SMART" id="SM00642"/>
    </source>
</evidence>
<gene>
    <name evidence="11" type="primary">putative Maltase 1</name>
    <name evidence="11" type="ORF">CLUMA_CG013904</name>
</gene>
<dbReference type="OrthoDB" id="1740265at2759"/>
<feature type="transmembrane region" description="Helical" evidence="9">
    <location>
        <begin position="2409"/>
        <end position="2425"/>
    </location>
</feature>
<dbReference type="Pfam" id="PF00128">
    <property type="entry name" value="Alpha-amylase"/>
    <property type="match status" value="5"/>
</dbReference>
<name>A0A1J1IM53_9DIPT</name>
<evidence type="ECO:0000256" key="5">
    <source>
        <dbReference type="ARBA" id="ARBA00022801"/>
    </source>
</evidence>
<evidence type="ECO:0000256" key="7">
    <source>
        <dbReference type="ARBA" id="ARBA00023295"/>
    </source>
</evidence>
<dbReference type="InterPro" id="IPR006047">
    <property type="entry name" value="GH13_cat_dom"/>
</dbReference>
<evidence type="ECO:0000313" key="11">
    <source>
        <dbReference type="EMBL" id="CRL00644.1"/>
    </source>
</evidence>
<dbReference type="InterPro" id="IPR045857">
    <property type="entry name" value="O16G_dom_2"/>
</dbReference>
<keyword evidence="5" id="KW-0378">Hydrolase</keyword>
<dbReference type="PANTHER" id="PTHR10357">
    <property type="entry name" value="ALPHA-AMYLASE FAMILY MEMBER"/>
    <property type="match status" value="1"/>
</dbReference>
<evidence type="ECO:0000256" key="1">
    <source>
        <dbReference type="ARBA" id="ARBA00001657"/>
    </source>
</evidence>
<dbReference type="CDD" id="cd11328">
    <property type="entry name" value="AmyAc_maltase"/>
    <property type="match status" value="3"/>
</dbReference>
<evidence type="ECO:0000256" key="6">
    <source>
        <dbReference type="ARBA" id="ARBA00023180"/>
    </source>
</evidence>
<organism evidence="11 12">
    <name type="scientific">Clunio marinus</name>
    <dbReference type="NCBI Taxonomy" id="568069"/>
    <lineage>
        <taxon>Eukaryota</taxon>
        <taxon>Metazoa</taxon>
        <taxon>Ecdysozoa</taxon>
        <taxon>Arthropoda</taxon>
        <taxon>Hexapoda</taxon>
        <taxon>Insecta</taxon>
        <taxon>Pterygota</taxon>
        <taxon>Neoptera</taxon>
        <taxon>Endopterygota</taxon>
        <taxon>Diptera</taxon>
        <taxon>Nematocera</taxon>
        <taxon>Chironomoidea</taxon>
        <taxon>Chironomidae</taxon>
        <taxon>Clunio</taxon>
    </lineage>
</organism>
<dbReference type="InterPro" id="IPR017853">
    <property type="entry name" value="GH"/>
</dbReference>
<dbReference type="Gene3D" id="2.60.40.1180">
    <property type="entry name" value="Golgi alpha-mannosidase II"/>
    <property type="match status" value="4"/>
</dbReference>
<evidence type="ECO:0000256" key="8">
    <source>
        <dbReference type="SAM" id="MobiDB-lite"/>
    </source>
</evidence>
<accession>A0A1J1IM53</accession>
<dbReference type="Gene3D" id="3.20.20.80">
    <property type="entry name" value="Glycosidases"/>
    <property type="match status" value="5"/>
</dbReference>
<keyword evidence="9" id="KW-0812">Transmembrane</keyword>
<sequence length="3028" mass="350719">MQPYDCVIFSSGSDNKRLDHLKDAGMDACWLSPIFASPQVDTGYDVSDFYTIEPDYGNMADFDNLMAKAKELGINLLLDFIPNHTSDQHDWFIRSVNNESDYMNYYVWREPQIVDGQRTVPNNWRSVFGGPAWTWSESRQQYYLHQFSPQQPDLNYRNPKVVDEMKQVMQFYMEKGVSGFRLDAINHMFEDDQFRDEPRNEFVTNPDDYEYYSHIYTKDLQETFDLVYEWRKFIEDYVSENELPTDIILMTEAYASTYDTMRYYRDPSDDRRGAHMPFNFQLIFNFYNNAKAQNIKNGIDEWLNNMPEGETADWVAGSHDHSRVASRVGIEKVHMVNTVVLTLPGASVTYYGEEIGMQDYRLFNINDGRDPNRTPMQWNSGVGAGFTSKNAEETWLPIHPNYVTINLQAQREQIRSTYKYFQTLTALRKTNAFRNGSFEVKVVNENVLAFKRELDNEIYIVVINVEGSEERVDLSELWTISDEISVVTAAPNSRFDIGDKTMSNDVTLGLYDTVIFHVSHSTTIVYSLTLMIFSKNKVQIKRMKFLRIVGIFTVLLCVQLVTAQDDHDHDHEHDWWEHAVFYQIYPRSFKDDNNDGIGDIRGVINKLEHLKDLGVTGVWLSPIFASPMKDGGYDIADYENVNPMFGTNEDLEELFEKAKELGLKIILDFVPNHTSDQHEWFQKSVDRVDGFTDFYVWRDCPLNSEGNRTLPNNWIAVFHTPAWSYNEDRDQCYLHQFAPEQPDLNYRNPWVQRAMLDVLRYWMERGADGFRIDAINHMFEVEGLPDETYIDPNGDLTSYDNLYHNITMNRPESYEFIYEARKMMDEFVANSEDKVTRILMTEAYATVEQQALWYGESETILGSHMPFNFQLITKLDKDSNANEFKEAIDEWMNAMPDYGVANWVMGNHDRSRVGSRYGAERQDSLAIMTMALPGINVIYNGEEIGMLDYNEITWEETDDPQACQTNETVYKLYSRDPVRTPFQWEDTGDWAGFSEVRTWLPVNPNFRDLNLKAQQDADKSTYKLYKHLIALRSNHVLMEGDYQSKVISDNLFAFKRTLAAHNTIAVYVNLGNATNTKLTDLVDADELPEDAKVKILAVTKESNMEVDEYIEDLENIELGAYDAVILEISSATKIAIFDKLLNSIYSKYWKSITRAQYNHEIDKQVIKFDLKSKNRFYFSHYLFCFQTERSMKILLLTFFCVIIVNFQLSSSLDDHDLDWWEYGVLYQVYPNSFKDTDGDGRGDLKGIIENLEYFVELGVTGIWLNPIFKSPMKDGGYDVEDYMEINSRFGTNEDFDELLTKAHNLGLKVILDIVINHTSDEHEWFLKSANNTSGYEDFYIWRDCFNDVWSQWPNNWISVFHTRAWTYHPARNQCYLHQFTSSQPDLNFREPKVREELMKVLHYWLEKGADGFRFGRVNHLYEHELFPSESYFDINGDFLSYDNLFNTFTMNQPESYGFIYAVREMIDDYVKEHTNKATRIIMTEAYSTLPQYVPWFGEHEDILGSHLPFNFELITRLDRHSSASEFKSIIDTWIDALPTWSVANWVLGNHDQPRIASRYGNEMHESLAIMAMMLPGVNIIYYGEEIGMLDNLDITWEETDDPQGRQTNETVFSRFSRDPARTPFQWDDSEFAGFSNTTTWLPVNENYESVNLKHQREAEKSTFKLYKKLIEMRKENHVLAIGDLETKAMNEMVFGFMRTLPNHNSIAVIVNLGNVTVTASLRNLIEPDEFEDIVGAKILLVNNDSKLFVEQTPKQSSSDSEWWKSALFYQIYPRSFKDSNNDGIGDIRDIISKLQHLKDTGVTATWLSPIMKSPQVDFGYDISDYTQVDEIFGTNEDLEELFTEAHKLGIKVIMDFVPNHSSDQHEWFQKSVAREKGYENFYIWHDGRPNPIPGGRPLTPNNWISVFSHSAWTWNDEREAYYLHQFAPEQPDLNYREPLVIQAMKDVLTYWLDRGADGFRIDAIPHLFEDAAMRDEPVSGLIDDSRYHDYLTHIYTKDLPETYDMVGEWRRLIDDYNTENGGDTRVIFTEAFTSFDDTMKYYVDTEGNPRSHFPFNFFLITEMNETSTAQEWKAVIDMWMEGMPTGATPNWVVSVKISFYLLLSVKSFFYQLGNHDTPRFASRFGSERVEGLLTLLLMLPGVAVSYNGEEIGMLDYREISWEDTQDPQACNTNDPENYNQFSRDPVRTPFQWDDTIYAGFKDAAGEEPWLPVNPNYETLNLKQQQEATKSIYKFYQQLAQLRQAETFVHGDYKSTAINDNVFGFIRSLNNAISYVVLINFGSENVVIDINTLGVNFEGQSEIVLASSQSNYDISDIVSTTEFTLGAYDAIILTSSASVIATSFFIILIAATLLCYIFQELTRQHSNAEFFMVLHGKEMNHSIALMVEALNNVFIELETLKRSSRREMRLILLLFVCATVASADWWENAIFYQIYPRSFKDSNNDGIGDIKGIISKLQYLKDTGVTATWLSPILKSPQIDYGYDIADFTQVDEIFGTNEDLEELFTEAHKLGIKIIMDFVPNHTSNEHEWFKKSLEKEAGYEDFYVWHDGITNPLGGRPLPPNNWQAVFSTRAWTWNEQRQQYYLHQFASGQPDLNYRNPAVVQAMKDVLTYWMDRGADGFRIDAINHMFETEGFPNEPPTGWTDDPNNYGYTHHIHTKDLDEVYDMVRQWRVLIDEYNLSNGGDTRVLFTEAYATIEDTVRYYADESGNPVAHFPFNFILIERLDENSDAQKFKEEIDNWITAVPSGGVSNWVLGNHDKPRFGSRYGVERIDGMMMLLLTLPGVAVTYNGDEIGMLDYRDISWDITLDPQACNTNNPNDFKWASRDPERTPFQWDDTAYAGFKDASGEEPWLPVNPNYQTLNLKQQQEATKSFYKFYQKLAAFRNHSVFQNGDFESRAFNNEVFAYKRSYNGASFVVLINFGNNAYSLNIDEMSAGFSAQSRVAVAGSRSSYDEGVIVGTNLFTLREYDAVILEYYIQETTTLPTLPTQPATTTPSDTTETTTPTDNANTVIGSLALFLITFLLQRMF</sequence>
<dbReference type="GO" id="GO:0004558">
    <property type="term" value="F:alpha-1,4-glucosidase activity"/>
    <property type="evidence" value="ECO:0007669"/>
    <property type="project" value="UniProtKB-EC"/>
</dbReference>
<reference evidence="11 12" key="1">
    <citation type="submission" date="2015-04" db="EMBL/GenBank/DDBJ databases">
        <authorList>
            <person name="Syromyatnikov M.Y."/>
            <person name="Popov V.N."/>
        </authorList>
    </citation>
    <scope>NUCLEOTIDE SEQUENCE [LARGE SCALE GENOMIC DNA]</scope>
</reference>
<dbReference type="PANTHER" id="PTHR10357:SF179">
    <property type="entry name" value="NEUTRAL AND BASIC AMINO ACID TRANSPORT PROTEIN RBAT"/>
    <property type="match status" value="1"/>
</dbReference>
<feature type="region of interest" description="Disordered" evidence="8">
    <location>
        <begin position="2985"/>
        <end position="3006"/>
    </location>
</feature>
<dbReference type="EMBL" id="CVRI01000054">
    <property type="protein sequence ID" value="CRL00644.1"/>
    <property type="molecule type" value="Genomic_DNA"/>
</dbReference>
<protein>
    <recommendedName>
        <fullName evidence="3">alpha-glucosidase</fullName>
        <ecNumber evidence="3">3.2.1.20</ecNumber>
    </recommendedName>
</protein>
<dbReference type="SMART" id="SM00642">
    <property type="entry name" value="Aamy"/>
    <property type="match status" value="5"/>
</dbReference>
<feature type="domain" description="Glycosyl hydrolase family 13 catalytic" evidence="10">
    <location>
        <begin position="6"/>
        <end position="411"/>
    </location>
</feature>
<evidence type="ECO:0000256" key="2">
    <source>
        <dbReference type="ARBA" id="ARBA00008061"/>
    </source>
</evidence>
<feature type="domain" description="Glycosyl hydrolase family 13 catalytic" evidence="10">
    <location>
        <begin position="1227"/>
        <end position="1621"/>
    </location>
</feature>
<dbReference type="Gene3D" id="3.90.400.10">
    <property type="entry name" value="Oligo-1,6-glucosidase, Domain 2"/>
    <property type="match status" value="5"/>
</dbReference>
<comment type="catalytic activity">
    <reaction evidence="1">
        <text>Hydrolysis of terminal, non-reducing (1-&gt;4)-linked alpha-D-glucose residues with release of alpha-D-glucose.</text>
        <dbReference type="EC" id="3.2.1.20"/>
    </reaction>
</comment>